<dbReference type="Proteomes" id="UP001219525">
    <property type="component" value="Unassembled WGS sequence"/>
</dbReference>
<proteinExistence type="predicted"/>
<dbReference type="EMBL" id="JARJCW010000203">
    <property type="protein sequence ID" value="KAJ7186341.1"/>
    <property type="molecule type" value="Genomic_DNA"/>
</dbReference>
<evidence type="ECO:0000256" key="1">
    <source>
        <dbReference type="SAM" id="SignalP"/>
    </source>
</evidence>
<dbReference type="AlphaFoldDB" id="A0AAD6XV96"/>
<name>A0AAD6XV96_9AGAR</name>
<comment type="caution">
    <text evidence="2">The sequence shown here is derived from an EMBL/GenBank/DDBJ whole genome shotgun (WGS) entry which is preliminary data.</text>
</comment>
<evidence type="ECO:0000313" key="3">
    <source>
        <dbReference type="Proteomes" id="UP001219525"/>
    </source>
</evidence>
<feature type="signal peptide" evidence="1">
    <location>
        <begin position="1"/>
        <end position="18"/>
    </location>
</feature>
<keyword evidence="3" id="KW-1185">Reference proteome</keyword>
<organism evidence="2 3">
    <name type="scientific">Mycena pura</name>
    <dbReference type="NCBI Taxonomy" id="153505"/>
    <lineage>
        <taxon>Eukaryota</taxon>
        <taxon>Fungi</taxon>
        <taxon>Dikarya</taxon>
        <taxon>Basidiomycota</taxon>
        <taxon>Agaricomycotina</taxon>
        <taxon>Agaricomycetes</taxon>
        <taxon>Agaricomycetidae</taxon>
        <taxon>Agaricales</taxon>
        <taxon>Marasmiineae</taxon>
        <taxon>Mycenaceae</taxon>
        <taxon>Mycena</taxon>
    </lineage>
</organism>
<gene>
    <name evidence="2" type="ORF">GGX14DRAFT_485578</name>
</gene>
<accession>A0AAD6XV96</accession>
<keyword evidence="1" id="KW-0732">Signal</keyword>
<reference evidence="2" key="1">
    <citation type="submission" date="2023-03" db="EMBL/GenBank/DDBJ databases">
        <title>Massive genome expansion in bonnet fungi (Mycena s.s.) driven by repeated elements and novel gene families across ecological guilds.</title>
        <authorList>
            <consortium name="Lawrence Berkeley National Laboratory"/>
            <person name="Harder C.B."/>
            <person name="Miyauchi S."/>
            <person name="Viragh M."/>
            <person name="Kuo A."/>
            <person name="Thoen E."/>
            <person name="Andreopoulos B."/>
            <person name="Lu D."/>
            <person name="Skrede I."/>
            <person name="Drula E."/>
            <person name="Henrissat B."/>
            <person name="Morin E."/>
            <person name="Kohler A."/>
            <person name="Barry K."/>
            <person name="LaButti K."/>
            <person name="Morin E."/>
            <person name="Salamov A."/>
            <person name="Lipzen A."/>
            <person name="Mereny Z."/>
            <person name="Hegedus B."/>
            <person name="Baldrian P."/>
            <person name="Stursova M."/>
            <person name="Weitz H."/>
            <person name="Taylor A."/>
            <person name="Grigoriev I.V."/>
            <person name="Nagy L.G."/>
            <person name="Martin F."/>
            <person name="Kauserud H."/>
        </authorList>
    </citation>
    <scope>NUCLEOTIDE SEQUENCE</scope>
    <source>
        <strain evidence="2">9144</strain>
    </source>
</reference>
<protein>
    <submittedName>
        <fullName evidence="2">Uncharacterized protein</fullName>
    </submittedName>
</protein>
<sequence>MQLIPILAAFLAASGAYAQSCTNVPSDVASQLAEMKAFNSRVPAPSTTSFVDCTTGKNLKTGIDAYRSALIADPASGCLTIYADTILTDGFNPQYTLLGKFVAACA</sequence>
<evidence type="ECO:0000313" key="2">
    <source>
        <dbReference type="EMBL" id="KAJ7186341.1"/>
    </source>
</evidence>
<feature type="chain" id="PRO_5042043359" evidence="1">
    <location>
        <begin position="19"/>
        <end position="106"/>
    </location>
</feature>